<dbReference type="InterPro" id="IPR039417">
    <property type="entry name" value="Peptidase_C1A_papain-like"/>
</dbReference>
<dbReference type="InterPro" id="IPR000169">
    <property type="entry name" value="Pept_cys_AS"/>
</dbReference>
<dbReference type="InterPro" id="IPR038765">
    <property type="entry name" value="Papain-like_cys_pep_sf"/>
</dbReference>
<comment type="similarity">
    <text evidence="1">Belongs to the peptidase C1 family.</text>
</comment>
<evidence type="ECO:0000256" key="5">
    <source>
        <dbReference type="ARBA" id="ARBA00023145"/>
    </source>
</evidence>
<dbReference type="PANTHER" id="PTHR12411">
    <property type="entry name" value="CYSTEINE PROTEASE FAMILY C1-RELATED"/>
    <property type="match status" value="1"/>
</dbReference>
<feature type="domain" description="Peptidase C1A papain C-terminal" evidence="8">
    <location>
        <begin position="117"/>
        <end position="332"/>
    </location>
</feature>
<evidence type="ECO:0000256" key="6">
    <source>
        <dbReference type="ARBA" id="ARBA00023157"/>
    </source>
</evidence>
<dbReference type="AlphaFoldDB" id="A0A6G1SK79"/>
<keyword evidence="5" id="KW-0865">Zymogen</keyword>
<keyword evidence="2" id="KW-0645">Protease</keyword>
<dbReference type="SMART" id="SM00645">
    <property type="entry name" value="Pept_C1"/>
    <property type="match status" value="1"/>
</dbReference>
<name>A0A6G1SK79_9ACAR</name>
<evidence type="ECO:0000259" key="9">
    <source>
        <dbReference type="SMART" id="SM00848"/>
    </source>
</evidence>
<reference evidence="10" key="1">
    <citation type="submission" date="2018-10" db="EMBL/GenBank/DDBJ databases">
        <title>Transcriptome assembly of Aceria tosichella (Wheat curl mite) Type 2.</title>
        <authorList>
            <person name="Scully E.D."/>
            <person name="Geib S.M."/>
            <person name="Palmer N.A."/>
            <person name="Gupta A.K."/>
            <person name="Sarath G."/>
            <person name="Tatineni S."/>
        </authorList>
    </citation>
    <scope>NUCLEOTIDE SEQUENCE</scope>
    <source>
        <strain evidence="10">LincolnNE</strain>
    </source>
</reference>
<dbReference type="SUPFAM" id="SSF54001">
    <property type="entry name" value="Cysteine proteinases"/>
    <property type="match status" value="1"/>
</dbReference>
<dbReference type="InterPro" id="IPR000668">
    <property type="entry name" value="Peptidase_C1A_C"/>
</dbReference>
<organism evidence="10">
    <name type="scientific">Aceria tosichella</name>
    <name type="common">wheat curl mite</name>
    <dbReference type="NCBI Taxonomy" id="561515"/>
    <lineage>
        <taxon>Eukaryota</taxon>
        <taxon>Metazoa</taxon>
        <taxon>Ecdysozoa</taxon>
        <taxon>Arthropoda</taxon>
        <taxon>Chelicerata</taxon>
        <taxon>Arachnida</taxon>
        <taxon>Acari</taxon>
        <taxon>Acariformes</taxon>
        <taxon>Trombidiformes</taxon>
        <taxon>Prostigmata</taxon>
        <taxon>Eupodina</taxon>
        <taxon>Eriophyoidea</taxon>
        <taxon>Eriophyidae</taxon>
        <taxon>Eriophyinae</taxon>
        <taxon>Aceriini</taxon>
        <taxon>Aceria</taxon>
    </lineage>
</organism>
<evidence type="ECO:0000256" key="2">
    <source>
        <dbReference type="ARBA" id="ARBA00022670"/>
    </source>
</evidence>
<accession>A0A6G1SK79</accession>
<dbReference type="Pfam" id="PF08246">
    <property type="entry name" value="Inhibitor_I29"/>
    <property type="match status" value="1"/>
</dbReference>
<dbReference type="EMBL" id="GGYP01006153">
    <property type="protein sequence ID" value="MDE50924.1"/>
    <property type="molecule type" value="Transcribed_RNA"/>
</dbReference>
<feature type="signal peptide" evidence="7">
    <location>
        <begin position="1"/>
        <end position="20"/>
    </location>
</feature>
<dbReference type="PROSITE" id="PS00139">
    <property type="entry name" value="THIOL_PROTEASE_CYS"/>
    <property type="match status" value="1"/>
</dbReference>
<gene>
    <name evidence="10" type="primary">CATL_28</name>
    <name evidence="10" type="ORF">g.13513</name>
</gene>
<dbReference type="GO" id="GO:0008234">
    <property type="term" value="F:cysteine-type peptidase activity"/>
    <property type="evidence" value="ECO:0007669"/>
    <property type="project" value="UniProtKB-KW"/>
</dbReference>
<dbReference type="InterPro" id="IPR013128">
    <property type="entry name" value="Peptidase_C1A"/>
</dbReference>
<evidence type="ECO:0000256" key="1">
    <source>
        <dbReference type="ARBA" id="ARBA00008455"/>
    </source>
</evidence>
<keyword evidence="3" id="KW-0378">Hydrolase</keyword>
<dbReference type="CDD" id="cd02248">
    <property type="entry name" value="Peptidase_C1A"/>
    <property type="match status" value="1"/>
</dbReference>
<dbReference type="GO" id="GO:0006508">
    <property type="term" value="P:proteolysis"/>
    <property type="evidence" value="ECO:0007669"/>
    <property type="project" value="UniProtKB-KW"/>
</dbReference>
<keyword evidence="4" id="KW-0788">Thiol protease</keyword>
<feature type="chain" id="PRO_5026115011" evidence="7">
    <location>
        <begin position="21"/>
        <end position="338"/>
    </location>
</feature>
<evidence type="ECO:0000259" key="8">
    <source>
        <dbReference type="SMART" id="SM00645"/>
    </source>
</evidence>
<evidence type="ECO:0000256" key="3">
    <source>
        <dbReference type="ARBA" id="ARBA00022801"/>
    </source>
</evidence>
<dbReference type="PROSITE" id="PS00639">
    <property type="entry name" value="THIOL_PROTEASE_HIS"/>
    <property type="match status" value="1"/>
</dbReference>
<evidence type="ECO:0000313" key="10">
    <source>
        <dbReference type="EMBL" id="MDE50924.1"/>
    </source>
</evidence>
<dbReference type="Pfam" id="PF00112">
    <property type="entry name" value="Peptidase_C1"/>
    <property type="match status" value="1"/>
</dbReference>
<dbReference type="PROSITE" id="PS00640">
    <property type="entry name" value="THIOL_PROTEASE_ASN"/>
    <property type="match status" value="1"/>
</dbReference>
<evidence type="ECO:0000256" key="7">
    <source>
        <dbReference type="SAM" id="SignalP"/>
    </source>
</evidence>
<keyword evidence="6" id="KW-1015">Disulfide bond</keyword>
<feature type="domain" description="Cathepsin propeptide inhibitor" evidence="9">
    <location>
        <begin position="28"/>
        <end position="85"/>
    </location>
</feature>
<dbReference type="FunFam" id="3.90.70.10:FF:000332">
    <property type="entry name" value="Cathepsin L1"/>
    <property type="match status" value="1"/>
</dbReference>
<dbReference type="InterPro" id="IPR013201">
    <property type="entry name" value="Prot_inhib_I29"/>
</dbReference>
<dbReference type="Gene3D" id="3.90.70.10">
    <property type="entry name" value="Cysteine proteinases"/>
    <property type="match status" value="1"/>
</dbReference>
<sequence>MKTLVISCVCLALSSQLVLARRSSLDEWTLFKKQHGKVYESPEEDARRFSLFLAANDRIERHNQESGASYKLGQSHLSDWTREELNKLNGLRYDPSAKQSPEADEFLNQLMSDPKPVPDEVDWRKVPNRVSSVKDQGSCGSCWAFSTVGVLEGQQVVRNFTKKVVSLSVQDLIDCSGNDSGCSGGLPREALNDIMLAGGIESELDYPYVGWEDETKCKFNKSKSVMSIDGYLDFVNMSEVVLKALVAKFGPVSVGVWADQWPDYSSGVFHWPGPIAFLDHAVLVVGYGTDPKLGDYWIIKNSWNTKWGEKGYIRLRRGDGDCGIGQQVTIPTWSRKQV</sequence>
<protein>
    <submittedName>
        <fullName evidence="10">Cathepsin L</fullName>
    </submittedName>
</protein>
<proteinExistence type="inferred from homology"/>
<dbReference type="PRINTS" id="PR00705">
    <property type="entry name" value="PAPAIN"/>
</dbReference>
<keyword evidence="7" id="KW-0732">Signal</keyword>
<dbReference type="SMART" id="SM00848">
    <property type="entry name" value="Inhibitor_I29"/>
    <property type="match status" value="1"/>
</dbReference>
<dbReference type="InterPro" id="IPR025660">
    <property type="entry name" value="Pept_his_AS"/>
</dbReference>
<evidence type="ECO:0000256" key="4">
    <source>
        <dbReference type="ARBA" id="ARBA00022807"/>
    </source>
</evidence>
<dbReference type="InterPro" id="IPR025661">
    <property type="entry name" value="Pept_asp_AS"/>
</dbReference>